<evidence type="ECO:0000313" key="7">
    <source>
        <dbReference type="Proteomes" id="UP001560573"/>
    </source>
</evidence>
<evidence type="ECO:0000256" key="2">
    <source>
        <dbReference type="ARBA" id="ARBA00022692"/>
    </source>
</evidence>
<evidence type="ECO:0000256" key="4">
    <source>
        <dbReference type="ARBA" id="ARBA00023136"/>
    </source>
</evidence>
<proteinExistence type="predicted"/>
<dbReference type="Gene3D" id="1.20.1080.10">
    <property type="entry name" value="Glycerol uptake facilitator protein"/>
    <property type="match status" value="1"/>
</dbReference>
<organism evidence="6 7">
    <name type="scientific">Danxiaibacter flavus</name>
    <dbReference type="NCBI Taxonomy" id="3049108"/>
    <lineage>
        <taxon>Bacteria</taxon>
        <taxon>Pseudomonadati</taxon>
        <taxon>Bacteroidota</taxon>
        <taxon>Chitinophagia</taxon>
        <taxon>Chitinophagales</taxon>
        <taxon>Chitinophagaceae</taxon>
        <taxon>Danxiaibacter</taxon>
    </lineage>
</organism>
<dbReference type="Pfam" id="PF10136">
    <property type="entry name" value="SpecificRecomb"/>
    <property type="match status" value="1"/>
</dbReference>
<name>A0ABV3ZES1_9BACT</name>
<reference evidence="6 7" key="1">
    <citation type="submission" date="2023-07" db="EMBL/GenBank/DDBJ databases">
        <authorList>
            <person name="Lian W.-H."/>
        </authorList>
    </citation>
    <scope>NUCLEOTIDE SEQUENCE [LARGE SCALE GENOMIC DNA]</scope>
    <source>
        <strain evidence="6 7">SYSU DXS3180</strain>
    </source>
</reference>
<accession>A0ABV3ZES1</accession>
<comment type="subcellular location">
    <subcellularLocation>
        <location evidence="1">Membrane</location>
        <topology evidence="1">Multi-pass membrane protein</topology>
    </subcellularLocation>
</comment>
<comment type="caution">
    <text evidence="6">The sequence shown here is derived from an EMBL/GenBank/DDBJ whole genome shotgun (WGS) entry which is preliminary data.</text>
</comment>
<keyword evidence="3 5" id="KW-1133">Transmembrane helix</keyword>
<protein>
    <recommendedName>
        <fullName evidence="8">Recombinase</fullName>
    </recommendedName>
</protein>
<keyword evidence="7" id="KW-1185">Reference proteome</keyword>
<dbReference type="RefSeq" id="WP_369329397.1">
    <property type="nucleotide sequence ID" value="NZ_JAULBC010000003.1"/>
</dbReference>
<feature type="transmembrane region" description="Helical" evidence="5">
    <location>
        <begin position="445"/>
        <end position="463"/>
    </location>
</feature>
<dbReference type="Proteomes" id="UP001560573">
    <property type="component" value="Unassembled WGS sequence"/>
</dbReference>
<feature type="transmembrane region" description="Helical" evidence="5">
    <location>
        <begin position="377"/>
        <end position="394"/>
    </location>
</feature>
<feature type="transmembrane region" description="Helical" evidence="5">
    <location>
        <begin position="606"/>
        <end position="634"/>
    </location>
</feature>
<feature type="transmembrane region" description="Helical" evidence="5">
    <location>
        <begin position="345"/>
        <end position="365"/>
    </location>
</feature>
<keyword evidence="2 5" id="KW-0812">Transmembrane</keyword>
<keyword evidence="4 5" id="KW-0472">Membrane</keyword>
<evidence type="ECO:0000313" key="6">
    <source>
        <dbReference type="EMBL" id="MEX6687990.1"/>
    </source>
</evidence>
<feature type="transmembrane region" description="Helical" evidence="5">
    <location>
        <begin position="492"/>
        <end position="512"/>
    </location>
</feature>
<evidence type="ECO:0008006" key="8">
    <source>
        <dbReference type="Google" id="ProtNLM"/>
    </source>
</evidence>
<gene>
    <name evidence="6" type="ORF">QTN47_10820</name>
</gene>
<evidence type="ECO:0000256" key="1">
    <source>
        <dbReference type="ARBA" id="ARBA00004141"/>
    </source>
</evidence>
<sequence>MLKKKKKHADLITATIEDGLELRVSDKDTGLNFLVDFFKQIRPKSTQFATAAETRMQTAIQQLHEHPSVLRNLQAAMLSQLINTNLIPALTESGVLKARGFVQELVKRINHKFLPALQDENDFLYVINRVFYKHNDYVWVERISTDTWQVFFETLGVPLSKSNHLLQKQLFKSLIVLSYKIVSLSYDHEVHAVIPEEYVDENPFIEQNNLSVLITELEAKENVPYDEVTKDADKLDSVLDTCLACLQQMKETQAEEGASLSLTYTLLVMETCLNRMKIIVASADTDQTFHTYKVVDFFIRLIRNEKRKNSIRELSSQSLGYIAYRIAEHKGIKGNKYITSSRREYNKMIISAMWGGLIICFTAVFKNLLTKVHFPPFWAGVAYSVNYSLGFLLIEHTHSSLATKQPAFTASALAESLDNRKNDQPNLYSLAITVSKVMRSQVASFFGNLIIVFPGSYLLAWLYELCTHKKIVEGAQAMNLLEDQHPWHSLSLAYAMNTGVFLFISGLLAGFVQNKIQYGKVKKRLERHPVLTLTMKKERRERFAAFIDHYAGSIAGNVALGFFLGMAGLVPKIFGIPFDIRHITISAANTSIGIYGVGFTNLTWQYILVVILGVLGIGFINFLVSFSLAFIVAVKSRGIKLREYPEFLKILLRYFKKYPMRFIRPGKGAAKEDTLAVAMPDV</sequence>
<feature type="transmembrane region" description="Helical" evidence="5">
    <location>
        <begin position="543"/>
        <end position="564"/>
    </location>
</feature>
<dbReference type="InterPro" id="IPR011385">
    <property type="entry name" value="Site-sp_rcmbase"/>
</dbReference>
<evidence type="ECO:0000256" key="3">
    <source>
        <dbReference type="ARBA" id="ARBA00022989"/>
    </source>
</evidence>
<dbReference type="PIRSF" id="PIRSF015380">
    <property type="entry name" value="Site-sp_rcmb"/>
    <property type="match status" value="1"/>
</dbReference>
<evidence type="ECO:0000256" key="5">
    <source>
        <dbReference type="SAM" id="Phobius"/>
    </source>
</evidence>
<dbReference type="InterPro" id="IPR023271">
    <property type="entry name" value="Aquaporin-like"/>
</dbReference>
<dbReference type="EMBL" id="JAULBC010000003">
    <property type="protein sequence ID" value="MEX6687990.1"/>
    <property type="molecule type" value="Genomic_DNA"/>
</dbReference>